<reference evidence="1" key="1">
    <citation type="journal article" date="2014" name="Front. Microbiol.">
        <title>High frequency of phylogenetically diverse reductive dehalogenase-homologous genes in deep subseafloor sedimentary metagenomes.</title>
        <authorList>
            <person name="Kawai M."/>
            <person name="Futagami T."/>
            <person name="Toyoda A."/>
            <person name="Takaki Y."/>
            <person name="Nishi S."/>
            <person name="Hori S."/>
            <person name="Arai W."/>
            <person name="Tsubouchi T."/>
            <person name="Morono Y."/>
            <person name="Uchiyama I."/>
            <person name="Ito T."/>
            <person name="Fujiyama A."/>
            <person name="Inagaki F."/>
            <person name="Takami H."/>
        </authorList>
    </citation>
    <scope>NUCLEOTIDE SEQUENCE</scope>
    <source>
        <strain evidence="1">Expedition CK06-06</strain>
    </source>
</reference>
<feature type="non-terminal residue" evidence="1">
    <location>
        <position position="1"/>
    </location>
</feature>
<dbReference type="Gene3D" id="3.40.50.1820">
    <property type="entry name" value="alpha/beta hydrolase"/>
    <property type="match status" value="1"/>
</dbReference>
<sequence>VMEEMHERIPNSTLKIIKKAGHNSPLSRAPEINKMIIEFLLD</sequence>
<dbReference type="EMBL" id="BART01027150">
    <property type="protein sequence ID" value="GAG90650.1"/>
    <property type="molecule type" value="Genomic_DNA"/>
</dbReference>
<organism evidence="1">
    <name type="scientific">marine sediment metagenome</name>
    <dbReference type="NCBI Taxonomy" id="412755"/>
    <lineage>
        <taxon>unclassified sequences</taxon>
        <taxon>metagenomes</taxon>
        <taxon>ecological metagenomes</taxon>
    </lineage>
</organism>
<accession>X1B6F4</accession>
<gene>
    <name evidence="1" type="ORF">S01H4_48208</name>
</gene>
<evidence type="ECO:0000313" key="1">
    <source>
        <dbReference type="EMBL" id="GAG90650.1"/>
    </source>
</evidence>
<dbReference type="AlphaFoldDB" id="X1B6F4"/>
<proteinExistence type="predicted"/>
<comment type="caution">
    <text evidence="1">The sequence shown here is derived from an EMBL/GenBank/DDBJ whole genome shotgun (WGS) entry which is preliminary data.</text>
</comment>
<dbReference type="SUPFAM" id="SSF53474">
    <property type="entry name" value="alpha/beta-Hydrolases"/>
    <property type="match status" value="1"/>
</dbReference>
<dbReference type="InterPro" id="IPR029058">
    <property type="entry name" value="AB_hydrolase_fold"/>
</dbReference>
<name>X1B6F4_9ZZZZ</name>
<evidence type="ECO:0008006" key="2">
    <source>
        <dbReference type="Google" id="ProtNLM"/>
    </source>
</evidence>
<protein>
    <recommendedName>
        <fullName evidence="2">AB hydrolase-1 domain-containing protein</fullName>
    </recommendedName>
</protein>